<dbReference type="Pfam" id="PF01288">
    <property type="entry name" value="HPPK"/>
    <property type="match status" value="1"/>
</dbReference>
<comment type="caution">
    <text evidence="14">The sequence shown here is derived from an EMBL/GenBank/DDBJ whole genome shotgun (WGS) entry which is preliminary data.</text>
</comment>
<evidence type="ECO:0000256" key="3">
    <source>
        <dbReference type="ARBA" id="ARBA00013253"/>
    </source>
</evidence>
<dbReference type="GO" id="GO:0003848">
    <property type="term" value="F:2-amino-4-hydroxy-6-hydroxymethyldihydropteridine diphosphokinase activity"/>
    <property type="evidence" value="ECO:0007669"/>
    <property type="project" value="UniProtKB-EC"/>
</dbReference>
<dbReference type="NCBIfam" id="TIGR01498">
    <property type="entry name" value="folK"/>
    <property type="match status" value="1"/>
</dbReference>
<comment type="similarity">
    <text evidence="2">Belongs to the HPPK family.</text>
</comment>
<name>A0A9Q3ZQG7_9RHOB</name>
<evidence type="ECO:0000256" key="6">
    <source>
        <dbReference type="ARBA" id="ARBA00022741"/>
    </source>
</evidence>
<organism evidence="14 15">
    <name type="scientific">Ruegeria pomeroyi</name>
    <dbReference type="NCBI Taxonomy" id="89184"/>
    <lineage>
        <taxon>Bacteria</taxon>
        <taxon>Pseudomonadati</taxon>
        <taxon>Pseudomonadota</taxon>
        <taxon>Alphaproteobacteria</taxon>
        <taxon>Rhodobacterales</taxon>
        <taxon>Roseobacteraceae</taxon>
        <taxon>Ruegeria</taxon>
    </lineage>
</organism>
<evidence type="ECO:0000256" key="4">
    <source>
        <dbReference type="ARBA" id="ARBA00016218"/>
    </source>
</evidence>
<dbReference type="InterPro" id="IPR035907">
    <property type="entry name" value="Hppk_sf"/>
</dbReference>
<comment type="function">
    <text evidence="10">Catalyzes the transfer of pyrophosphate from adenosine triphosphate (ATP) to 6-hydroxymethyl-7,8-dihydropterin, an enzymatic step in folate biosynthesis pathway.</text>
</comment>
<comment type="pathway">
    <text evidence="1">Cofactor biosynthesis; tetrahydrofolate biosynthesis; 2-amino-4-hydroxy-6-hydroxymethyl-7,8-dihydropteridine diphosphate from 7,8-dihydroneopterin triphosphate: step 4/4.</text>
</comment>
<sequence length="188" mass="20683">MNSEQIAVIALGGNLSFDQNPPEVTLRNAVRELSDRGLVIRGESRFFTTPCFPAGAGPDYINAAISINTKLSPVALLALLHEVEAKFGRARAQRWGMRTLDLDLVCYGGEVLPDRAGYQAWLQLEPARQAELAPDRLILPHPRLQERGFVLVPMADVAPDWRHPVSGLTVREMLAALPAEDLAEIRPV</sequence>
<evidence type="ECO:0000256" key="10">
    <source>
        <dbReference type="ARBA" id="ARBA00029409"/>
    </source>
</evidence>
<proteinExistence type="inferred from homology"/>
<evidence type="ECO:0000256" key="1">
    <source>
        <dbReference type="ARBA" id="ARBA00005051"/>
    </source>
</evidence>
<dbReference type="Gene3D" id="3.30.70.560">
    <property type="entry name" value="7,8-Dihydro-6-hydroxymethylpterin-pyrophosphokinase HPPK"/>
    <property type="match status" value="1"/>
</dbReference>
<dbReference type="GO" id="GO:0005524">
    <property type="term" value="F:ATP binding"/>
    <property type="evidence" value="ECO:0007669"/>
    <property type="project" value="UniProtKB-KW"/>
</dbReference>
<keyword evidence="5 14" id="KW-0808">Transferase</keyword>
<dbReference type="EC" id="2.7.6.3" evidence="3"/>
<protein>
    <recommendedName>
        <fullName evidence="4">2-amino-4-hydroxy-6-hydroxymethyldihydropteridine pyrophosphokinase</fullName>
        <ecNumber evidence="3">2.7.6.3</ecNumber>
    </recommendedName>
    <alternativeName>
        <fullName evidence="11">6-hydroxymethyl-7,8-dihydropterin pyrophosphokinase</fullName>
    </alternativeName>
    <alternativeName>
        <fullName evidence="12">7,8-dihydro-6-hydroxymethylpterin-pyrophosphokinase</fullName>
    </alternativeName>
</protein>
<evidence type="ECO:0000313" key="15">
    <source>
        <dbReference type="Proteomes" id="UP000813672"/>
    </source>
</evidence>
<reference evidence="14" key="1">
    <citation type="journal article" date="2021" name="Environ. Microbiol.">
        <title>Cryptic niche differentiation of novel sediment ecotypes of Rugeria pomeroyi correlates with nitrate respiration.</title>
        <authorList>
            <person name="Lin X."/>
            <person name="McNichol J."/>
            <person name="Chu X."/>
            <person name="Qian Y."/>
            <person name="Luo H."/>
        </authorList>
    </citation>
    <scope>NUCLEOTIDE SEQUENCE</scope>
    <source>
        <strain evidence="14">SZCCDBB064</strain>
    </source>
</reference>
<evidence type="ECO:0000259" key="13">
    <source>
        <dbReference type="Pfam" id="PF01288"/>
    </source>
</evidence>
<dbReference type="AlphaFoldDB" id="A0A9Q3ZQG7"/>
<dbReference type="SUPFAM" id="SSF55083">
    <property type="entry name" value="6-hydroxymethyl-7,8-dihydropterin pyrophosphokinase, HPPK"/>
    <property type="match status" value="1"/>
</dbReference>
<evidence type="ECO:0000256" key="8">
    <source>
        <dbReference type="ARBA" id="ARBA00022840"/>
    </source>
</evidence>
<keyword evidence="6" id="KW-0547">Nucleotide-binding</keyword>
<keyword evidence="8" id="KW-0067">ATP-binding</keyword>
<dbReference type="PANTHER" id="PTHR43071">
    <property type="entry name" value="2-AMINO-4-HYDROXY-6-HYDROXYMETHYLDIHYDROPTERIDINE PYROPHOSPHOKINASE"/>
    <property type="match status" value="1"/>
</dbReference>
<keyword evidence="7" id="KW-0418">Kinase</keyword>
<accession>A0A9Q3ZQG7</accession>
<gene>
    <name evidence="14" type="primary">folK</name>
    <name evidence="14" type="ORF">KBY27_14850</name>
</gene>
<evidence type="ECO:0000256" key="7">
    <source>
        <dbReference type="ARBA" id="ARBA00022777"/>
    </source>
</evidence>
<dbReference type="CDD" id="cd00483">
    <property type="entry name" value="HPPK"/>
    <property type="match status" value="1"/>
</dbReference>
<evidence type="ECO:0000256" key="11">
    <source>
        <dbReference type="ARBA" id="ARBA00029766"/>
    </source>
</evidence>
<dbReference type="GO" id="GO:0016301">
    <property type="term" value="F:kinase activity"/>
    <property type="evidence" value="ECO:0007669"/>
    <property type="project" value="UniProtKB-KW"/>
</dbReference>
<evidence type="ECO:0000256" key="12">
    <source>
        <dbReference type="ARBA" id="ARBA00033413"/>
    </source>
</evidence>
<dbReference type="EMBL" id="JAGQAF010000009">
    <property type="protein sequence ID" value="MCE8538727.1"/>
    <property type="molecule type" value="Genomic_DNA"/>
</dbReference>
<dbReference type="GO" id="GO:0046656">
    <property type="term" value="P:folic acid biosynthetic process"/>
    <property type="evidence" value="ECO:0007669"/>
    <property type="project" value="UniProtKB-KW"/>
</dbReference>
<dbReference type="InterPro" id="IPR000550">
    <property type="entry name" value="Hppk"/>
</dbReference>
<dbReference type="PANTHER" id="PTHR43071:SF1">
    <property type="entry name" value="2-AMINO-4-HYDROXY-6-HYDROXYMETHYLDIHYDROPTERIDINE PYROPHOSPHOKINASE"/>
    <property type="match status" value="1"/>
</dbReference>
<feature type="domain" description="7,8-dihydro-6-hydroxymethylpterin-pyrophosphokinase" evidence="13">
    <location>
        <begin position="8"/>
        <end position="159"/>
    </location>
</feature>
<evidence type="ECO:0000256" key="9">
    <source>
        <dbReference type="ARBA" id="ARBA00022909"/>
    </source>
</evidence>
<keyword evidence="9" id="KW-0289">Folate biosynthesis</keyword>
<dbReference type="Proteomes" id="UP000813672">
    <property type="component" value="Unassembled WGS sequence"/>
</dbReference>
<evidence type="ECO:0000313" key="14">
    <source>
        <dbReference type="EMBL" id="MCE8538727.1"/>
    </source>
</evidence>
<evidence type="ECO:0000256" key="2">
    <source>
        <dbReference type="ARBA" id="ARBA00005810"/>
    </source>
</evidence>
<evidence type="ECO:0000256" key="5">
    <source>
        <dbReference type="ARBA" id="ARBA00022679"/>
    </source>
</evidence>
<dbReference type="RefSeq" id="WP_234220611.1">
    <property type="nucleotide sequence ID" value="NZ_JAGQAF010000009.1"/>
</dbReference>